<sequence length="93" mass="10647">MQRTSMMSISRLNCSLVFQEKSHDFKMAVTSGHGQRRITNDIASVEDSSLFFPRKIHTFFIPFRGSLVTNRSYNSSLVFQKEFHNLEVAITGS</sequence>
<name>A0A9N9XX16_9HYPO</name>
<keyword evidence="2" id="KW-1185">Reference proteome</keyword>
<dbReference type="EMBL" id="CABFNO020001253">
    <property type="protein sequence ID" value="CAG9974879.1"/>
    <property type="molecule type" value="Genomic_DNA"/>
</dbReference>
<comment type="caution">
    <text evidence="1">The sequence shown here is derived from an EMBL/GenBank/DDBJ whole genome shotgun (WGS) entry which is preliminary data.</text>
</comment>
<gene>
    <name evidence="1" type="ORF">CBYS24578_00016575</name>
</gene>
<accession>A0A9N9XX16</accession>
<evidence type="ECO:0000313" key="1">
    <source>
        <dbReference type="EMBL" id="CAG9974879.1"/>
    </source>
</evidence>
<dbReference type="AlphaFoldDB" id="A0A9N9XX16"/>
<organism evidence="1 2">
    <name type="scientific">Clonostachys byssicola</name>
    <dbReference type="NCBI Taxonomy" id="160290"/>
    <lineage>
        <taxon>Eukaryota</taxon>
        <taxon>Fungi</taxon>
        <taxon>Dikarya</taxon>
        <taxon>Ascomycota</taxon>
        <taxon>Pezizomycotina</taxon>
        <taxon>Sordariomycetes</taxon>
        <taxon>Hypocreomycetidae</taxon>
        <taxon>Hypocreales</taxon>
        <taxon>Bionectriaceae</taxon>
        <taxon>Clonostachys</taxon>
    </lineage>
</organism>
<evidence type="ECO:0000313" key="2">
    <source>
        <dbReference type="Proteomes" id="UP000754883"/>
    </source>
</evidence>
<dbReference type="Proteomes" id="UP000754883">
    <property type="component" value="Unassembled WGS sequence"/>
</dbReference>
<proteinExistence type="predicted"/>
<protein>
    <submittedName>
        <fullName evidence="1">Uncharacterized protein</fullName>
    </submittedName>
</protein>
<reference evidence="1" key="1">
    <citation type="submission" date="2021-10" db="EMBL/GenBank/DDBJ databases">
        <authorList>
            <person name="Piombo E."/>
        </authorList>
    </citation>
    <scope>NUCLEOTIDE SEQUENCE</scope>
</reference>